<sequence length="76" mass="7831">GAGSLASRQNRCVKAQPGALGPTLCYQSLRRVRPTPSPERGACKPGALRPGKTRHSQPGPVGKPQCAIAAWNISGG</sequence>
<dbReference type="Proteomes" id="UP000269945">
    <property type="component" value="Unassembled WGS sequence"/>
</dbReference>
<gene>
    <name evidence="2" type="ORF">BN2614_LOCUS1</name>
</gene>
<evidence type="ECO:0000313" key="3">
    <source>
        <dbReference type="Proteomes" id="UP000269945"/>
    </source>
</evidence>
<proteinExistence type="predicted"/>
<accession>A0A9X9PXW6</accession>
<feature type="non-terminal residue" evidence="2">
    <location>
        <position position="76"/>
    </location>
</feature>
<protein>
    <submittedName>
        <fullName evidence="2">Uncharacterized protein</fullName>
    </submittedName>
</protein>
<dbReference type="AlphaFoldDB" id="A0A9X9PXW6"/>
<name>A0A9X9PXW6_GULGU</name>
<evidence type="ECO:0000313" key="2">
    <source>
        <dbReference type="EMBL" id="VCW76499.1"/>
    </source>
</evidence>
<feature type="non-terminal residue" evidence="2">
    <location>
        <position position="1"/>
    </location>
</feature>
<organism evidence="2 3">
    <name type="scientific">Gulo gulo</name>
    <name type="common">Wolverine</name>
    <name type="synonym">Gluton</name>
    <dbReference type="NCBI Taxonomy" id="48420"/>
    <lineage>
        <taxon>Eukaryota</taxon>
        <taxon>Metazoa</taxon>
        <taxon>Chordata</taxon>
        <taxon>Craniata</taxon>
        <taxon>Vertebrata</taxon>
        <taxon>Euteleostomi</taxon>
        <taxon>Mammalia</taxon>
        <taxon>Eutheria</taxon>
        <taxon>Laurasiatheria</taxon>
        <taxon>Carnivora</taxon>
        <taxon>Caniformia</taxon>
        <taxon>Musteloidea</taxon>
        <taxon>Mustelidae</taxon>
        <taxon>Guloninae</taxon>
        <taxon>Gulo</taxon>
    </lineage>
</organism>
<dbReference type="EMBL" id="CYRY02007459">
    <property type="protein sequence ID" value="VCW76499.1"/>
    <property type="molecule type" value="Genomic_DNA"/>
</dbReference>
<feature type="region of interest" description="Disordered" evidence="1">
    <location>
        <begin position="31"/>
        <end position="64"/>
    </location>
</feature>
<evidence type="ECO:0000256" key="1">
    <source>
        <dbReference type="SAM" id="MobiDB-lite"/>
    </source>
</evidence>
<comment type="caution">
    <text evidence="2">The sequence shown here is derived from an EMBL/GenBank/DDBJ whole genome shotgun (WGS) entry which is preliminary data.</text>
</comment>
<keyword evidence="3" id="KW-1185">Reference proteome</keyword>
<reference evidence="2 3" key="1">
    <citation type="submission" date="2018-10" db="EMBL/GenBank/DDBJ databases">
        <authorList>
            <person name="Ekblom R."/>
            <person name="Jareborg N."/>
        </authorList>
    </citation>
    <scope>NUCLEOTIDE SEQUENCE [LARGE SCALE GENOMIC DNA]</scope>
    <source>
        <tissue evidence="2">Muscle</tissue>
    </source>
</reference>